<protein>
    <submittedName>
        <fullName evidence="1">Unnamed protein product</fullName>
    </submittedName>
</protein>
<sequence length="87" mass="9982">MLNGIKRLALDFHMDDGVFNKLTKPQCLLPKLFRKIELDKSAGILIQSRRASSSLWRQAGDGGIHRHFFHNTTKETSGLPLLYQQKF</sequence>
<dbReference type="Proteomes" id="UP001165064">
    <property type="component" value="Unassembled WGS sequence"/>
</dbReference>
<accession>A0ACB5TA39</accession>
<name>A0ACB5TA39_AMBMO</name>
<evidence type="ECO:0000313" key="1">
    <source>
        <dbReference type="EMBL" id="GME84500.1"/>
    </source>
</evidence>
<gene>
    <name evidence="1" type="ORF">Amon02_000688500</name>
</gene>
<proteinExistence type="predicted"/>
<dbReference type="EMBL" id="BSXS01005537">
    <property type="protein sequence ID" value="GME84500.1"/>
    <property type="molecule type" value="Genomic_DNA"/>
</dbReference>
<keyword evidence="2" id="KW-1185">Reference proteome</keyword>
<reference evidence="1" key="1">
    <citation type="submission" date="2023-04" db="EMBL/GenBank/DDBJ databases">
        <title>Ambrosiozyma monospora NBRC 10751.</title>
        <authorList>
            <person name="Ichikawa N."/>
            <person name="Sato H."/>
            <person name="Tonouchi N."/>
        </authorList>
    </citation>
    <scope>NUCLEOTIDE SEQUENCE</scope>
    <source>
        <strain evidence="1">NBRC 10751</strain>
    </source>
</reference>
<evidence type="ECO:0000313" key="2">
    <source>
        <dbReference type="Proteomes" id="UP001165064"/>
    </source>
</evidence>
<comment type="caution">
    <text evidence="1">The sequence shown here is derived from an EMBL/GenBank/DDBJ whole genome shotgun (WGS) entry which is preliminary data.</text>
</comment>
<organism evidence="1 2">
    <name type="scientific">Ambrosiozyma monospora</name>
    <name type="common">Yeast</name>
    <name type="synonym">Endomycopsis monosporus</name>
    <dbReference type="NCBI Taxonomy" id="43982"/>
    <lineage>
        <taxon>Eukaryota</taxon>
        <taxon>Fungi</taxon>
        <taxon>Dikarya</taxon>
        <taxon>Ascomycota</taxon>
        <taxon>Saccharomycotina</taxon>
        <taxon>Pichiomycetes</taxon>
        <taxon>Pichiales</taxon>
        <taxon>Pichiaceae</taxon>
        <taxon>Ambrosiozyma</taxon>
    </lineage>
</organism>